<dbReference type="PANTHER" id="PTHR47955:SF15">
    <property type="entry name" value="CYTOCHROME P450 71A2-LIKE"/>
    <property type="match status" value="1"/>
</dbReference>
<dbReference type="InterPro" id="IPR001128">
    <property type="entry name" value="Cyt_P450"/>
</dbReference>
<dbReference type="GO" id="GO:0005506">
    <property type="term" value="F:iron ion binding"/>
    <property type="evidence" value="ECO:0007669"/>
    <property type="project" value="InterPro"/>
</dbReference>
<dbReference type="PRINTS" id="PR00385">
    <property type="entry name" value="P450"/>
</dbReference>
<dbReference type="FunFam" id="1.10.630.10:FF:000011">
    <property type="entry name" value="Cytochrome P450 83B1"/>
    <property type="match status" value="1"/>
</dbReference>
<dbReference type="InterPro" id="IPR036396">
    <property type="entry name" value="Cyt_P450_sf"/>
</dbReference>
<dbReference type="AlphaFoldDB" id="A0A8S0QEL9"/>
<keyword evidence="5 9" id="KW-0479">Metal-binding</keyword>
<dbReference type="CDD" id="cd11072">
    <property type="entry name" value="CYP71-like"/>
    <property type="match status" value="1"/>
</dbReference>
<dbReference type="OrthoDB" id="1470350at2759"/>
<dbReference type="Gramene" id="OE9A013587T1">
    <property type="protein sequence ID" value="OE9A013587C1"/>
    <property type="gene ID" value="OE9A013587"/>
</dbReference>
<proteinExistence type="inferred from homology"/>
<dbReference type="GO" id="GO:0020037">
    <property type="term" value="F:heme binding"/>
    <property type="evidence" value="ECO:0007669"/>
    <property type="project" value="InterPro"/>
</dbReference>
<evidence type="ECO:0000256" key="8">
    <source>
        <dbReference type="ARBA" id="ARBA00023033"/>
    </source>
</evidence>
<gene>
    <name evidence="11" type="ORF">OLEA9_A013587</name>
</gene>
<evidence type="ECO:0000256" key="2">
    <source>
        <dbReference type="ARBA" id="ARBA00004167"/>
    </source>
</evidence>
<evidence type="ECO:0000256" key="4">
    <source>
        <dbReference type="ARBA" id="ARBA00022617"/>
    </source>
</evidence>
<sequence length="547" mass="61656">MSLYRGASYHSDLVLNSKTQTQVYNRKRKGGSMLSFKQQITQSILQNPFLCTLISTILICFLMKRRQPTPSAKKTLPPSPAKIPILGNLHQIGTLPHRSLQSLAKKHGPLILLHFGKVPTLVVSSPDAAREIMKTHDVIFANRPESSVMRRLLYDMKDLAVAPYGEYWRQLKSIFVLQLLSNKRVQSFCAIREEETALMMEKIKESCLSSSPLNLSDLFMAITNDIVCRSAFGRKYRDGAIGEKFLELISEFLGLLGSINVGEFIPWLAWINRVNGFDARVDYVAKELDEFLEGVIEEHLKNGVENPSGQDESKENFVDILLRIYKDNNTGVSIDRDSIKSIILDVFSAGTDTTSTVLEWGMTELLRHPIVMKKLQNEVRGILNGKQDVTDADLEKMHYLKAVVKETLRYHTPIPLLVAREARKDVNVMGYDIAAGTMVMTNAWAIGRDPIYWDEPEKFQPERFLNSSIDIKGLDFQLIPFGAGRRGCPGISFAMATNELVLANIIQKFDWELPNGAKGEDLDMSERPGVSVHRKVPLMAVATKCYF</sequence>
<comment type="caution">
    <text evidence="11">The sequence shown here is derived from an EMBL/GenBank/DDBJ whole genome shotgun (WGS) entry which is preliminary data.</text>
</comment>
<keyword evidence="12" id="KW-1185">Reference proteome</keyword>
<dbReference type="PANTHER" id="PTHR47955">
    <property type="entry name" value="CYTOCHROME P450 FAMILY 71 PROTEIN"/>
    <property type="match status" value="1"/>
</dbReference>
<evidence type="ECO:0000313" key="11">
    <source>
        <dbReference type="EMBL" id="CAA2967283.1"/>
    </source>
</evidence>
<feature type="binding site" description="axial binding residue" evidence="9">
    <location>
        <position position="488"/>
    </location>
    <ligand>
        <name>heme</name>
        <dbReference type="ChEBI" id="CHEBI:30413"/>
    </ligand>
    <ligandPart>
        <name>Fe</name>
        <dbReference type="ChEBI" id="CHEBI:18248"/>
    </ligandPart>
</feature>
<evidence type="ECO:0000313" key="12">
    <source>
        <dbReference type="Proteomes" id="UP000594638"/>
    </source>
</evidence>
<dbReference type="GO" id="GO:0016020">
    <property type="term" value="C:membrane"/>
    <property type="evidence" value="ECO:0007669"/>
    <property type="project" value="UniProtKB-SubCell"/>
</dbReference>
<evidence type="ECO:0000256" key="5">
    <source>
        <dbReference type="ARBA" id="ARBA00022723"/>
    </source>
</evidence>
<keyword evidence="6 10" id="KW-0560">Oxidoreductase</keyword>
<protein>
    <submittedName>
        <fullName evidence="11">Cytochrome P450 71A8-like</fullName>
    </submittedName>
</protein>
<keyword evidence="7 9" id="KW-0408">Iron</keyword>
<evidence type="ECO:0000256" key="6">
    <source>
        <dbReference type="ARBA" id="ARBA00023002"/>
    </source>
</evidence>
<dbReference type="SUPFAM" id="SSF48264">
    <property type="entry name" value="Cytochrome P450"/>
    <property type="match status" value="1"/>
</dbReference>
<reference evidence="11 12" key="1">
    <citation type="submission" date="2019-12" db="EMBL/GenBank/DDBJ databases">
        <authorList>
            <person name="Alioto T."/>
            <person name="Alioto T."/>
            <person name="Gomez Garrido J."/>
        </authorList>
    </citation>
    <scope>NUCLEOTIDE SEQUENCE [LARGE SCALE GENOMIC DNA]</scope>
</reference>
<organism evidence="11 12">
    <name type="scientific">Olea europaea subsp. europaea</name>
    <dbReference type="NCBI Taxonomy" id="158383"/>
    <lineage>
        <taxon>Eukaryota</taxon>
        <taxon>Viridiplantae</taxon>
        <taxon>Streptophyta</taxon>
        <taxon>Embryophyta</taxon>
        <taxon>Tracheophyta</taxon>
        <taxon>Spermatophyta</taxon>
        <taxon>Magnoliopsida</taxon>
        <taxon>eudicotyledons</taxon>
        <taxon>Gunneridae</taxon>
        <taxon>Pentapetalae</taxon>
        <taxon>asterids</taxon>
        <taxon>lamiids</taxon>
        <taxon>Lamiales</taxon>
        <taxon>Oleaceae</taxon>
        <taxon>Oleeae</taxon>
        <taxon>Olea</taxon>
    </lineage>
</organism>
<dbReference type="GO" id="GO:0016705">
    <property type="term" value="F:oxidoreductase activity, acting on paired donors, with incorporation or reduction of molecular oxygen"/>
    <property type="evidence" value="ECO:0007669"/>
    <property type="project" value="InterPro"/>
</dbReference>
<dbReference type="PROSITE" id="PS00086">
    <property type="entry name" value="CYTOCHROME_P450"/>
    <property type="match status" value="1"/>
</dbReference>
<comment type="cofactor">
    <cofactor evidence="1 9">
        <name>heme</name>
        <dbReference type="ChEBI" id="CHEBI:30413"/>
    </cofactor>
</comment>
<dbReference type="PRINTS" id="PR00463">
    <property type="entry name" value="EP450I"/>
</dbReference>
<dbReference type="InterPro" id="IPR002401">
    <property type="entry name" value="Cyt_P450_E_grp-I"/>
</dbReference>
<evidence type="ECO:0000256" key="7">
    <source>
        <dbReference type="ARBA" id="ARBA00023004"/>
    </source>
</evidence>
<dbReference type="EMBL" id="CACTIH010001880">
    <property type="protein sequence ID" value="CAA2967283.1"/>
    <property type="molecule type" value="Genomic_DNA"/>
</dbReference>
<evidence type="ECO:0000256" key="10">
    <source>
        <dbReference type="RuleBase" id="RU000461"/>
    </source>
</evidence>
<evidence type="ECO:0000256" key="9">
    <source>
        <dbReference type="PIRSR" id="PIRSR602401-1"/>
    </source>
</evidence>
<evidence type="ECO:0000256" key="3">
    <source>
        <dbReference type="ARBA" id="ARBA00010617"/>
    </source>
</evidence>
<keyword evidence="8 10" id="KW-0503">Monooxygenase</keyword>
<keyword evidence="4 9" id="KW-0349">Heme</keyword>
<dbReference type="Gene3D" id="1.10.630.10">
    <property type="entry name" value="Cytochrome P450"/>
    <property type="match status" value="1"/>
</dbReference>
<comment type="similarity">
    <text evidence="3 10">Belongs to the cytochrome P450 family.</text>
</comment>
<comment type="subcellular location">
    <subcellularLocation>
        <location evidence="2">Membrane</location>
        <topology evidence="2">Single-pass membrane protein</topology>
    </subcellularLocation>
</comment>
<dbReference type="GO" id="GO:0004497">
    <property type="term" value="F:monooxygenase activity"/>
    <property type="evidence" value="ECO:0007669"/>
    <property type="project" value="UniProtKB-KW"/>
</dbReference>
<dbReference type="Pfam" id="PF00067">
    <property type="entry name" value="p450"/>
    <property type="match status" value="1"/>
</dbReference>
<dbReference type="Proteomes" id="UP000594638">
    <property type="component" value="Unassembled WGS sequence"/>
</dbReference>
<accession>A0A8S0QEL9</accession>
<dbReference type="InterPro" id="IPR017972">
    <property type="entry name" value="Cyt_P450_CS"/>
</dbReference>
<evidence type="ECO:0000256" key="1">
    <source>
        <dbReference type="ARBA" id="ARBA00001971"/>
    </source>
</evidence>
<name>A0A8S0QEL9_OLEEU</name>